<evidence type="ECO:0000256" key="9">
    <source>
        <dbReference type="SAM" id="Coils"/>
    </source>
</evidence>
<name>A0A834XWD9_APHGI</name>
<gene>
    <name evidence="11" type="ORF">HCN44_006351</name>
</gene>
<evidence type="ECO:0000256" key="3">
    <source>
        <dbReference type="ARBA" id="ARBA00022723"/>
    </source>
</evidence>
<evidence type="ECO:0000256" key="7">
    <source>
        <dbReference type="ARBA" id="ARBA00023242"/>
    </source>
</evidence>
<evidence type="ECO:0000256" key="1">
    <source>
        <dbReference type="ARBA" id="ARBA00004123"/>
    </source>
</evidence>
<dbReference type="GO" id="GO:0046872">
    <property type="term" value="F:metal ion binding"/>
    <property type="evidence" value="ECO:0007669"/>
    <property type="project" value="UniProtKB-KW"/>
</dbReference>
<comment type="similarity">
    <text evidence="8">Belongs to the CWC16 family. YJU2 subfamily.</text>
</comment>
<comment type="subunit">
    <text evidence="8">Component of the spliceosome. Present in the activated B complex, the catalytically activated B* complex which catalyzes the branching, the catalytic step 1 C complex catalyzing the exon ligation, and the postcatalytic P complex containing the ligated exons (mRNA) and the excised lariat intron.</text>
</comment>
<dbReference type="Proteomes" id="UP000639338">
    <property type="component" value="Unassembled WGS sequence"/>
</dbReference>
<evidence type="ECO:0000256" key="5">
    <source>
        <dbReference type="ARBA" id="ARBA00022833"/>
    </source>
</evidence>
<evidence type="ECO:0000313" key="12">
    <source>
        <dbReference type="Proteomes" id="UP000639338"/>
    </source>
</evidence>
<dbReference type="EMBL" id="JACMRX010000003">
    <property type="protein sequence ID" value="KAF7993291.1"/>
    <property type="molecule type" value="Genomic_DNA"/>
</dbReference>
<dbReference type="OrthoDB" id="674963at2759"/>
<evidence type="ECO:0000256" key="2">
    <source>
        <dbReference type="ARBA" id="ARBA00022664"/>
    </source>
</evidence>
<feature type="region of interest" description="Disordered" evidence="10">
    <location>
        <begin position="290"/>
        <end position="334"/>
    </location>
</feature>
<evidence type="ECO:0000256" key="4">
    <source>
        <dbReference type="ARBA" id="ARBA00022728"/>
    </source>
</evidence>
<dbReference type="AlphaFoldDB" id="A0A834XWD9"/>
<dbReference type="InterPro" id="IPR007590">
    <property type="entry name" value="Saf4/Yju2"/>
</dbReference>
<comment type="caution">
    <text evidence="11">The sequence shown here is derived from an EMBL/GenBank/DDBJ whole genome shotgun (WGS) entry which is preliminary data.</text>
</comment>
<dbReference type="Pfam" id="PF04502">
    <property type="entry name" value="Saf4_Yju2"/>
    <property type="match status" value="1"/>
</dbReference>
<keyword evidence="3 8" id="KW-0479">Metal-binding</keyword>
<dbReference type="GO" id="GO:0000349">
    <property type="term" value="P:generation of catalytic spliceosome for first transesterification step"/>
    <property type="evidence" value="ECO:0007669"/>
    <property type="project" value="UniProtKB-UniRule"/>
</dbReference>
<keyword evidence="5 8" id="KW-0862">Zinc</keyword>
<feature type="compositionally biased region" description="Low complexity" evidence="10">
    <location>
        <begin position="242"/>
        <end position="256"/>
    </location>
</feature>
<feature type="region of interest" description="Disordered" evidence="10">
    <location>
        <begin position="235"/>
        <end position="256"/>
    </location>
</feature>
<keyword evidence="9" id="KW-0175">Coiled coil</keyword>
<feature type="binding site" evidence="8">
    <location>
        <position position="46"/>
    </location>
    <ligand>
        <name>Zn(2+)</name>
        <dbReference type="ChEBI" id="CHEBI:29105"/>
    </ligand>
</feature>
<sequence>MSERKVSNKYYSPDFDPSEIPRMKLSKNSQSTTRLMAPFNMKCNSCGEYIYKGKKFNAREEDVDGDDYLGITIKRFYIKCTRCLQEISFKTDPEKTDYVIEAGATRNFMALKLAEEQAQREDDELKEEEATNPMKLLEKRIQQSKQEIDVLEALDNLKDLNRRQQTIDYDQMLEQYDTKSAREKTIKEQEEIDEEFVQSVFNKKKRTVVEEEIIELTEDDLLPSKKIAKTDNVTSKPIDVASSSSSSSTLESTSRSATSLLVSSKDVLPNRQKKYLNIVKKNIILGVKPATTTTTTTPAPPPPSANDAKSESTAKKTGLLLLGSYSDTDSEDSD</sequence>
<keyword evidence="7 8" id="KW-0539">Nucleus</keyword>
<keyword evidence="2" id="KW-0507">mRNA processing</keyword>
<feature type="binding site" evidence="8">
    <location>
        <position position="43"/>
    </location>
    <ligand>
        <name>Zn(2+)</name>
        <dbReference type="ChEBI" id="CHEBI:29105"/>
    </ligand>
</feature>
<evidence type="ECO:0000256" key="10">
    <source>
        <dbReference type="SAM" id="MobiDB-lite"/>
    </source>
</evidence>
<protein>
    <recommendedName>
        <fullName evidence="8">Splicing factor YJU2</fullName>
    </recommendedName>
</protein>
<dbReference type="GO" id="GO:0071006">
    <property type="term" value="C:U2-type catalytic step 1 spliceosome"/>
    <property type="evidence" value="ECO:0007669"/>
    <property type="project" value="UniProtKB-UniRule"/>
</dbReference>
<evidence type="ECO:0000256" key="8">
    <source>
        <dbReference type="HAMAP-Rule" id="MF_03226"/>
    </source>
</evidence>
<feature type="binding site" evidence="8">
    <location>
        <position position="80"/>
    </location>
    <ligand>
        <name>Zn(2+)</name>
        <dbReference type="ChEBI" id="CHEBI:29105"/>
    </ligand>
</feature>
<dbReference type="HAMAP" id="MF_03226">
    <property type="entry name" value="YJU2"/>
    <property type="match status" value="1"/>
</dbReference>
<comment type="subcellular location">
    <subcellularLocation>
        <location evidence="1 8">Nucleus</location>
    </subcellularLocation>
</comment>
<dbReference type="InterPro" id="IPR043701">
    <property type="entry name" value="Yju2"/>
</dbReference>
<dbReference type="PANTHER" id="PTHR12111">
    <property type="entry name" value="SPLICING FACTOR YJU2"/>
    <property type="match status" value="1"/>
</dbReference>
<feature type="coiled-coil region" evidence="9">
    <location>
        <begin position="108"/>
        <end position="154"/>
    </location>
</feature>
<keyword evidence="4 8" id="KW-0747">Spliceosome</keyword>
<reference evidence="11 12" key="1">
    <citation type="submission" date="2020-08" db="EMBL/GenBank/DDBJ databases">
        <title>Aphidius gifuensis genome sequencing and assembly.</title>
        <authorList>
            <person name="Du Z."/>
        </authorList>
    </citation>
    <scope>NUCLEOTIDE SEQUENCE [LARGE SCALE GENOMIC DNA]</scope>
    <source>
        <strain evidence="11">YNYX2018</strain>
        <tissue evidence="11">Adults</tissue>
    </source>
</reference>
<comment type="function">
    <text evidence="8">Part of the spliceosome which catalyzes two sequential transesterification reactions, first the excision of the non-coding intron from pre-mRNA and then the ligation of the coding exons to form the mature mRNA. Plays a role in stabilizing the structure of the spliceosome catalytic core and docking of the branch helix into the active site, producing 5'-exon and lariat intron-3'-intermediates.</text>
</comment>
<keyword evidence="6" id="KW-0508">mRNA splicing</keyword>
<evidence type="ECO:0000313" key="11">
    <source>
        <dbReference type="EMBL" id="KAF7993291.1"/>
    </source>
</evidence>
<proteinExistence type="inferred from homology"/>
<accession>A0A834XWD9</accession>
<dbReference type="PANTHER" id="PTHR12111:SF1">
    <property type="entry name" value="SPLICING FACTOR YJU2"/>
    <property type="match status" value="1"/>
</dbReference>
<evidence type="ECO:0000256" key="6">
    <source>
        <dbReference type="ARBA" id="ARBA00023187"/>
    </source>
</evidence>
<keyword evidence="12" id="KW-1185">Reference proteome</keyword>
<organism evidence="11 12">
    <name type="scientific">Aphidius gifuensis</name>
    <name type="common">Parasitoid wasp</name>
    <dbReference type="NCBI Taxonomy" id="684658"/>
    <lineage>
        <taxon>Eukaryota</taxon>
        <taxon>Metazoa</taxon>
        <taxon>Ecdysozoa</taxon>
        <taxon>Arthropoda</taxon>
        <taxon>Hexapoda</taxon>
        <taxon>Insecta</taxon>
        <taxon>Pterygota</taxon>
        <taxon>Neoptera</taxon>
        <taxon>Endopterygota</taxon>
        <taxon>Hymenoptera</taxon>
        <taxon>Apocrita</taxon>
        <taxon>Ichneumonoidea</taxon>
        <taxon>Braconidae</taxon>
        <taxon>Aphidiinae</taxon>
        <taxon>Aphidius</taxon>
    </lineage>
</organism>
<feature type="binding site" evidence="8">
    <location>
        <position position="83"/>
    </location>
    <ligand>
        <name>Zn(2+)</name>
        <dbReference type="ChEBI" id="CHEBI:29105"/>
    </ligand>
</feature>